<organism evidence="7 8">
    <name type="scientific">Candidatus Sungiibacteriota bacterium</name>
    <dbReference type="NCBI Taxonomy" id="2750080"/>
    <lineage>
        <taxon>Bacteria</taxon>
        <taxon>Candidatus Sungiibacteriota</taxon>
    </lineage>
</organism>
<evidence type="ECO:0000256" key="5">
    <source>
        <dbReference type="SAM" id="Phobius"/>
    </source>
</evidence>
<evidence type="ECO:0000259" key="6">
    <source>
        <dbReference type="Pfam" id="PF13458"/>
    </source>
</evidence>
<dbReference type="Pfam" id="PF13458">
    <property type="entry name" value="Peripla_BP_6"/>
    <property type="match status" value="1"/>
</dbReference>
<keyword evidence="5" id="KW-0472">Membrane</keyword>
<gene>
    <name evidence="7" type="ORF">HYW89_03805</name>
</gene>
<dbReference type="InterPro" id="IPR028081">
    <property type="entry name" value="Leu-bd"/>
</dbReference>
<dbReference type="GO" id="GO:0006865">
    <property type="term" value="P:amino acid transport"/>
    <property type="evidence" value="ECO:0007669"/>
    <property type="project" value="UniProtKB-KW"/>
</dbReference>
<keyword evidence="5" id="KW-1133">Transmembrane helix</keyword>
<accession>A0A7T5RJ27</accession>
<evidence type="ECO:0000256" key="1">
    <source>
        <dbReference type="ARBA" id="ARBA00010062"/>
    </source>
</evidence>
<dbReference type="Gene3D" id="3.40.50.2300">
    <property type="match status" value="2"/>
</dbReference>
<evidence type="ECO:0000313" key="7">
    <source>
        <dbReference type="EMBL" id="QQG45095.1"/>
    </source>
</evidence>
<evidence type="ECO:0000256" key="3">
    <source>
        <dbReference type="ARBA" id="ARBA00022729"/>
    </source>
</evidence>
<dbReference type="EMBL" id="CP066690">
    <property type="protein sequence ID" value="QQG45095.1"/>
    <property type="molecule type" value="Genomic_DNA"/>
</dbReference>
<dbReference type="InterPro" id="IPR000709">
    <property type="entry name" value="Leu_Ile_Val-bd"/>
</dbReference>
<proteinExistence type="inferred from homology"/>
<dbReference type="PRINTS" id="PR00337">
    <property type="entry name" value="LEUILEVALBP"/>
</dbReference>
<dbReference type="InterPro" id="IPR028082">
    <property type="entry name" value="Peripla_BP_I"/>
</dbReference>
<reference evidence="7 8" key="1">
    <citation type="submission" date="2020-07" db="EMBL/GenBank/DDBJ databases">
        <title>Huge and variable diversity of episymbiotic CPR bacteria and DPANN archaea in groundwater ecosystems.</title>
        <authorList>
            <person name="He C.Y."/>
            <person name="Keren R."/>
            <person name="Whittaker M."/>
            <person name="Farag I.F."/>
            <person name="Doudna J."/>
            <person name="Cate J.H.D."/>
            <person name="Banfield J.F."/>
        </authorList>
    </citation>
    <scope>NUCLEOTIDE SEQUENCE [LARGE SCALE GENOMIC DNA]</scope>
    <source>
        <strain evidence="7">NC_groundwater_541_Ag_S-0.1um_46_50</strain>
    </source>
</reference>
<keyword evidence="2" id="KW-0813">Transport</keyword>
<name>A0A7T5RJ27_9BACT</name>
<dbReference type="SUPFAM" id="SSF53822">
    <property type="entry name" value="Periplasmic binding protein-like I"/>
    <property type="match status" value="1"/>
</dbReference>
<comment type="similarity">
    <text evidence="1">Belongs to the leucine-binding protein family.</text>
</comment>
<keyword evidence="3" id="KW-0732">Signal</keyword>
<feature type="domain" description="Leucine-binding protein" evidence="6">
    <location>
        <begin position="32"/>
        <end position="357"/>
    </location>
</feature>
<dbReference type="PANTHER" id="PTHR30483:SF6">
    <property type="entry name" value="PERIPLASMIC BINDING PROTEIN OF ABC TRANSPORTER FOR NATURAL AMINO ACIDS"/>
    <property type="match status" value="1"/>
</dbReference>
<protein>
    <submittedName>
        <fullName evidence="7">ABC transporter substrate-binding protein</fullName>
    </submittedName>
</protein>
<evidence type="ECO:0000256" key="2">
    <source>
        <dbReference type="ARBA" id="ARBA00022448"/>
    </source>
</evidence>
<evidence type="ECO:0000313" key="8">
    <source>
        <dbReference type="Proteomes" id="UP000595618"/>
    </source>
</evidence>
<dbReference type="AlphaFoldDB" id="A0A7T5RJ27"/>
<evidence type="ECO:0000256" key="4">
    <source>
        <dbReference type="ARBA" id="ARBA00022970"/>
    </source>
</evidence>
<sequence length="378" mass="40826">MDKKVIIGIIVLVILVAGYFILKSPGEVTTGPVKIGFIGPLTGDAATYGEPLKNMIGLAVGEINDQGGINGRKLEVVYEDGKCSGPSAASAMQKLVNVDKVKIVIGGFCSSESLAAQPIAAQNKVFLFSAGSSSPDLTNISKFFVRNYPSDATQGTVLADVAYNQEGWRKTAFIQEQLDYPLGIYKTFAAQFTKLGGTVVKEEFPTATTDFRSHLTKLRGQNPDALFIDTQTAAAADRIMKQVQELKWKPRILLSDAVSGDPSTISKYAQLLEGALAAEFGVDSSNPKFKSMIASYRQVYGAEPPYQSYAQTEYDAVYMIRDAIAAVGYDGKKVAEWTRRVKNWPGASGMVTIGDNGDRVGGHVPKIIRNGKVEIRTK</sequence>
<dbReference type="InterPro" id="IPR051010">
    <property type="entry name" value="BCAA_transport"/>
</dbReference>
<dbReference type="CDD" id="cd19984">
    <property type="entry name" value="PBP1_ABC_ligand_binding-like"/>
    <property type="match status" value="1"/>
</dbReference>
<keyword evidence="5" id="KW-0812">Transmembrane</keyword>
<dbReference type="Proteomes" id="UP000595618">
    <property type="component" value="Chromosome"/>
</dbReference>
<feature type="transmembrane region" description="Helical" evidence="5">
    <location>
        <begin position="5"/>
        <end position="22"/>
    </location>
</feature>
<dbReference type="PANTHER" id="PTHR30483">
    <property type="entry name" value="LEUCINE-SPECIFIC-BINDING PROTEIN"/>
    <property type="match status" value="1"/>
</dbReference>
<keyword evidence="4" id="KW-0029">Amino-acid transport</keyword>